<keyword evidence="1" id="KW-1133">Transmembrane helix</keyword>
<evidence type="ECO:0000256" key="1">
    <source>
        <dbReference type="SAM" id="Phobius"/>
    </source>
</evidence>
<keyword evidence="1" id="KW-0472">Membrane</keyword>
<gene>
    <name evidence="2" type="ORF">HDA32_004847</name>
</gene>
<feature type="transmembrane region" description="Helical" evidence="1">
    <location>
        <begin position="232"/>
        <end position="251"/>
    </location>
</feature>
<accession>A0A852U2A2</accession>
<reference evidence="2 3" key="1">
    <citation type="submission" date="2020-07" db="EMBL/GenBank/DDBJ databases">
        <title>Sequencing the genomes of 1000 actinobacteria strains.</title>
        <authorList>
            <person name="Klenk H.-P."/>
        </authorList>
    </citation>
    <scope>NUCLEOTIDE SEQUENCE [LARGE SCALE GENOMIC DNA]</scope>
    <source>
        <strain evidence="2 3">CXB654</strain>
    </source>
</reference>
<keyword evidence="1" id="KW-0812">Transmembrane</keyword>
<feature type="transmembrane region" description="Helical" evidence="1">
    <location>
        <begin position="134"/>
        <end position="159"/>
    </location>
</feature>
<dbReference type="EMBL" id="JACCCC010000001">
    <property type="protein sequence ID" value="NYE49727.1"/>
    <property type="molecule type" value="Genomic_DNA"/>
</dbReference>
<proteinExistence type="predicted"/>
<feature type="transmembrane region" description="Helical" evidence="1">
    <location>
        <begin position="99"/>
        <end position="122"/>
    </location>
</feature>
<protein>
    <submittedName>
        <fullName evidence="2">ABC-2 type transport system permease protein</fullName>
    </submittedName>
</protein>
<dbReference type="Proteomes" id="UP000589036">
    <property type="component" value="Unassembled WGS sequence"/>
</dbReference>
<feature type="transmembrane region" description="Helical" evidence="1">
    <location>
        <begin position="21"/>
        <end position="48"/>
    </location>
</feature>
<feature type="transmembrane region" description="Helical" evidence="1">
    <location>
        <begin position="306"/>
        <end position="327"/>
    </location>
</feature>
<feature type="transmembrane region" description="Helical" evidence="1">
    <location>
        <begin position="60"/>
        <end position="78"/>
    </location>
</feature>
<feature type="transmembrane region" description="Helical" evidence="1">
    <location>
        <begin position="463"/>
        <end position="490"/>
    </location>
</feature>
<feature type="transmembrane region" description="Helical" evidence="1">
    <location>
        <begin position="496"/>
        <end position="519"/>
    </location>
</feature>
<comment type="caution">
    <text evidence="2">The sequence shown here is derived from an EMBL/GenBank/DDBJ whole genome shotgun (WGS) entry which is preliminary data.</text>
</comment>
<feature type="transmembrane region" description="Helical" evidence="1">
    <location>
        <begin position="384"/>
        <end position="405"/>
    </location>
</feature>
<evidence type="ECO:0000313" key="3">
    <source>
        <dbReference type="Proteomes" id="UP000589036"/>
    </source>
</evidence>
<feature type="transmembrane region" description="Helical" evidence="1">
    <location>
        <begin position="347"/>
        <end position="372"/>
    </location>
</feature>
<organism evidence="2 3">
    <name type="scientific">Spinactinospora alkalitolerans</name>
    <dbReference type="NCBI Taxonomy" id="687207"/>
    <lineage>
        <taxon>Bacteria</taxon>
        <taxon>Bacillati</taxon>
        <taxon>Actinomycetota</taxon>
        <taxon>Actinomycetes</taxon>
        <taxon>Streptosporangiales</taxon>
        <taxon>Nocardiopsidaceae</taxon>
        <taxon>Spinactinospora</taxon>
    </lineage>
</organism>
<keyword evidence="3" id="KW-1185">Reference proteome</keyword>
<sequence length="537" mass="54255">MARDFVRLKLSLIAGGLRGDITRTLAFVVGVAAGVAAAGAGFTGFALLRGAGEAAGDVGVLVFTAFALGWAVAPIFMFRSDETLDPARFALLPLRPRTAAAGLLAAAAVGVAPIAGFIALSGSVVGLTRGAPSVPVAVVAVALTILLCLLLGRTLPLLLLPVLRGRRGSDVMIAGMVLVVGAVVLGQWSISLFGPEDIGVAVVALAGWLRWAPPGMAAQAIADVGAGAHGAAALRLAAVAAVVALLAWCWTRLLGRALTGHGATAGGTTVRASHTGGFGPGWLPPRTAAVLARELRYAWREPRRKANVVTLVLMLGFLLMLTLVVRVEIEGPVPDPSVPLMLMVGSISALTLTSNYFGLQGAALWTTAITTASARDLRAEFSGALLALSVLCSPLLMAFTVLRSLSAAPEAQAGSGWMLYAGVALGGFGLSLGVGVLMSVLLPYALPERSHNPFAGPGAGQGLVVSLALCAAFIVVNILAVPIYLAAYGLGPDRGLHVLIGGALYGAAAAGAGVAIAAGTGARRLPEIMAKVGRPAD</sequence>
<name>A0A852U2A2_9ACTN</name>
<feature type="transmembrane region" description="Helical" evidence="1">
    <location>
        <begin position="171"/>
        <end position="190"/>
    </location>
</feature>
<dbReference type="RefSeq" id="WP_179645342.1">
    <property type="nucleotide sequence ID" value="NZ_BAAAYY010000037.1"/>
</dbReference>
<feature type="transmembrane region" description="Helical" evidence="1">
    <location>
        <begin position="417"/>
        <end position="442"/>
    </location>
</feature>
<evidence type="ECO:0000313" key="2">
    <source>
        <dbReference type="EMBL" id="NYE49727.1"/>
    </source>
</evidence>
<dbReference type="AlphaFoldDB" id="A0A852U2A2"/>